<dbReference type="AlphaFoldDB" id="A0AAE0HES2"/>
<dbReference type="Proteomes" id="UP001278766">
    <property type="component" value="Unassembled WGS sequence"/>
</dbReference>
<dbReference type="GeneID" id="87841186"/>
<name>A0AAE0HES2_9PEZI</name>
<reference evidence="2" key="2">
    <citation type="submission" date="2023-06" db="EMBL/GenBank/DDBJ databases">
        <authorList>
            <consortium name="Lawrence Berkeley National Laboratory"/>
            <person name="Haridas S."/>
            <person name="Hensen N."/>
            <person name="Bonometti L."/>
            <person name="Westerberg I."/>
            <person name="Brannstrom I.O."/>
            <person name="Guillou S."/>
            <person name="Cros-Aarteil S."/>
            <person name="Calhoun S."/>
            <person name="Kuo A."/>
            <person name="Mondo S."/>
            <person name="Pangilinan J."/>
            <person name="Riley R."/>
            <person name="Labutti K."/>
            <person name="Andreopoulos B."/>
            <person name="Lipzen A."/>
            <person name="Chen C."/>
            <person name="Yanf M."/>
            <person name="Daum C."/>
            <person name="Ng V."/>
            <person name="Clum A."/>
            <person name="Steindorff A."/>
            <person name="Ohm R."/>
            <person name="Martin F."/>
            <person name="Silar P."/>
            <person name="Natvig D."/>
            <person name="Lalanne C."/>
            <person name="Gautier V."/>
            <person name="Ament-Velasquez S.L."/>
            <person name="Kruys A."/>
            <person name="Hutchinson M.I."/>
            <person name="Powell A.J."/>
            <person name="Barry K."/>
            <person name="Miller A.N."/>
            <person name="Grigoriev I.V."/>
            <person name="Debuchy R."/>
            <person name="Gladieux P."/>
            <person name="Thoren M.H."/>
            <person name="Johannesson H."/>
        </authorList>
    </citation>
    <scope>NUCLEOTIDE SEQUENCE</scope>
    <source>
        <strain evidence="2">CBS 168.71</strain>
    </source>
</reference>
<organism evidence="2 3">
    <name type="scientific">Chaetomium fimeti</name>
    <dbReference type="NCBI Taxonomy" id="1854472"/>
    <lineage>
        <taxon>Eukaryota</taxon>
        <taxon>Fungi</taxon>
        <taxon>Dikarya</taxon>
        <taxon>Ascomycota</taxon>
        <taxon>Pezizomycotina</taxon>
        <taxon>Sordariomycetes</taxon>
        <taxon>Sordariomycetidae</taxon>
        <taxon>Sordariales</taxon>
        <taxon>Chaetomiaceae</taxon>
        <taxon>Chaetomium</taxon>
    </lineage>
</organism>
<dbReference type="RefSeq" id="XP_062658576.1">
    <property type="nucleotide sequence ID" value="XM_062804238.1"/>
</dbReference>
<dbReference type="PANTHER" id="PTHR42085">
    <property type="entry name" value="F-BOX DOMAIN-CONTAINING PROTEIN"/>
    <property type="match status" value="1"/>
</dbReference>
<sequence length="614" mass="69981">MTLGSRAKPAPPLLRLPPVIRRHIYRFLGLASWNGSPYGFDLNGPRRQVSWLAWAWEEQNPNDFHGILLSCRDLHAETAALLYSANRFILYYTNPGSLQPLFALTPMALSSLASLKVVLNQASCHQRIQNHDGRDCCLYQCDWHSSAVSSTCERQFHSREHQPPLLSPAPEGDDDPSEATRALLGEWQAAASHLSPYVTPGRLELSLVCDIDPKHEQAVELARSALGPLLLFPLLRSCHIRLCKTPDSRLRQLAQDAVLQSTGLSAPYAKPTSTRSTLVTLPRELRLRILELTDLVTPSKEVWWSRDNPKYVWWDMGGTGHCVDNAWSDCQFNACWHRTRTRIRAHGGSSIGCFCHRRHAAFSASCTCWAAPGPALFLICRTLYRDAQLVFFTTNRFVVHDFRMLPPFSMPHPRRGNSEIVIVNYPLKRLAASQFLREVVPAHCLAHLRFLELVFPPYLPSTWPGTDHPAMRDWWETVGWLRDKINGPALTLRLVVTEHKYDAPGGDNPIITAAEGAIVHRAYMDLLQPLKQLAEGTDGLSRFYADLRYPWERTAESLEARPEDDEPNWFREEKKALKKTAERYVMGDRYDSVYANDKEEPKHSLWQHVTYRHF</sequence>
<gene>
    <name evidence="2" type="ORF">B0H64DRAFT_402507</name>
</gene>
<evidence type="ECO:0000313" key="2">
    <source>
        <dbReference type="EMBL" id="KAK3295062.1"/>
    </source>
</evidence>
<protein>
    <recommendedName>
        <fullName evidence="4">F-box domain-containing protein</fullName>
    </recommendedName>
</protein>
<accession>A0AAE0HES2</accession>
<feature type="region of interest" description="Disordered" evidence="1">
    <location>
        <begin position="159"/>
        <end position="178"/>
    </location>
</feature>
<keyword evidence="3" id="KW-1185">Reference proteome</keyword>
<reference evidence="2" key="1">
    <citation type="journal article" date="2023" name="Mol. Phylogenet. Evol.">
        <title>Genome-scale phylogeny and comparative genomics of the fungal order Sordariales.</title>
        <authorList>
            <person name="Hensen N."/>
            <person name="Bonometti L."/>
            <person name="Westerberg I."/>
            <person name="Brannstrom I.O."/>
            <person name="Guillou S."/>
            <person name="Cros-Aarteil S."/>
            <person name="Calhoun S."/>
            <person name="Haridas S."/>
            <person name="Kuo A."/>
            <person name="Mondo S."/>
            <person name="Pangilinan J."/>
            <person name="Riley R."/>
            <person name="LaButti K."/>
            <person name="Andreopoulos B."/>
            <person name="Lipzen A."/>
            <person name="Chen C."/>
            <person name="Yan M."/>
            <person name="Daum C."/>
            <person name="Ng V."/>
            <person name="Clum A."/>
            <person name="Steindorff A."/>
            <person name="Ohm R.A."/>
            <person name="Martin F."/>
            <person name="Silar P."/>
            <person name="Natvig D.O."/>
            <person name="Lalanne C."/>
            <person name="Gautier V."/>
            <person name="Ament-Velasquez S.L."/>
            <person name="Kruys A."/>
            <person name="Hutchinson M.I."/>
            <person name="Powell A.J."/>
            <person name="Barry K."/>
            <person name="Miller A.N."/>
            <person name="Grigoriev I.V."/>
            <person name="Debuchy R."/>
            <person name="Gladieux P."/>
            <person name="Hiltunen Thoren M."/>
            <person name="Johannesson H."/>
        </authorList>
    </citation>
    <scope>NUCLEOTIDE SEQUENCE</scope>
    <source>
        <strain evidence="2">CBS 168.71</strain>
    </source>
</reference>
<evidence type="ECO:0000256" key="1">
    <source>
        <dbReference type="SAM" id="MobiDB-lite"/>
    </source>
</evidence>
<comment type="caution">
    <text evidence="2">The sequence shown here is derived from an EMBL/GenBank/DDBJ whole genome shotgun (WGS) entry which is preliminary data.</text>
</comment>
<dbReference type="InterPro" id="IPR038883">
    <property type="entry name" value="AN11006-like"/>
</dbReference>
<evidence type="ECO:0000313" key="3">
    <source>
        <dbReference type="Proteomes" id="UP001278766"/>
    </source>
</evidence>
<dbReference type="PANTHER" id="PTHR42085:SF1">
    <property type="entry name" value="F-BOX DOMAIN-CONTAINING PROTEIN"/>
    <property type="match status" value="1"/>
</dbReference>
<dbReference type="EMBL" id="JAUEPN010000005">
    <property type="protein sequence ID" value="KAK3295062.1"/>
    <property type="molecule type" value="Genomic_DNA"/>
</dbReference>
<proteinExistence type="predicted"/>
<evidence type="ECO:0008006" key="4">
    <source>
        <dbReference type="Google" id="ProtNLM"/>
    </source>
</evidence>